<evidence type="ECO:0000313" key="3">
    <source>
        <dbReference type="EnsemblProtists" id="EKX45327"/>
    </source>
</evidence>
<reference evidence="4" key="2">
    <citation type="submission" date="2012-11" db="EMBL/GenBank/DDBJ databases">
        <authorList>
            <person name="Kuo A."/>
            <person name="Curtis B.A."/>
            <person name="Tanifuji G."/>
            <person name="Burki F."/>
            <person name="Gruber A."/>
            <person name="Irimia M."/>
            <person name="Maruyama S."/>
            <person name="Arias M.C."/>
            <person name="Ball S.G."/>
            <person name="Gile G.H."/>
            <person name="Hirakawa Y."/>
            <person name="Hopkins J.F."/>
            <person name="Rensing S.A."/>
            <person name="Schmutz J."/>
            <person name="Symeonidi A."/>
            <person name="Elias M."/>
            <person name="Eveleigh R.J."/>
            <person name="Herman E.K."/>
            <person name="Klute M.J."/>
            <person name="Nakayama T."/>
            <person name="Obornik M."/>
            <person name="Reyes-Prieto A."/>
            <person name="Armbrust E.V."/>
            <person name="Aves S.J."/>
            <person name="Beiko R.G."/>
            <person name="Coutinho P."/>
            <person name="Dacks J.B."/>
            <person name="Durnford D.G."/>
            <person name="Fast N.M."/>
            <person name="Green B.R."/>
            <person name="Grisdale C."/>
            <person name="Hempe F."/>
            <person name="Henrissat B."/>
            <person name="Hoppner M.P."/>
            <person name="Ishida K.-I."/>
            <person name="Kim E."/>
            <person name="Koreny L."/>
            <person name="Kroth P.G."/>
            <person name="Liu Y."/>
            <person name="Malik S.-B."/>
            <person name="Maier U.G."/>
            <person name="McRose D."/>
            <person name="Mock T."/>
            <person name="Neilson J.A."/>
            <person name="Onodera N.T."/>
            <person name="Poole A.M."/>
            <person name="Pritham E.J."/>
            <person name="Richards T.A."/>
            <person name="Rocap G."/>
            <person name="Roy S.W."/>
            <person name="Sarai C."/>
            <person name="Schaack S."/>
            <person name="Shirato S."/>
            <person name="Slamovits C.H."/>
            <person name="Spencer D.F."/>
            <person name="Suzuki S."/>
            <person name="Worden A.Z."/>
            <person name="Zauner S."/>
            <person name="Barry K."/>
            <person name="Bell C."/>
            <person name="Bharti A.K."/>
            <person name="Crow J.A."/>
            <person name="Grimwood J."/>
            <person name="Kramer R."/>
            <person name="Lindquist E."/>
            <person name="Lucas S."/>
            <person name="Salamov A."/>
            <person name="McFadden G.I."/>
            <person name="Lane C.E."/>
            <person name="Keeling P.J."/>
            <person name="Gray M.W."/>
            <person name="Grigoriev I.V."/>
            <person name="Archibald J.M."/>
        </authorList>
    </citation>
    <scope>NUCLEOTIDE SEQUENCE</scope>
    <source>
        <strain evidence="4">CCMP2712</strain>
    </source>
</reference>
<feature type="region of interest" description="Disordered" evidence="1">
    <location>
        <begin position="50"/>
        <end position="69"/>
    </location>
</feature>
<evidence type="ECO:0000256" key="1">
    <source>
        <dbReference type="SAM" id="MobiDB-lite"/>
    </source>
</evidence>
<reference evidence="2 4" key="1">
    <citation type="journal article" date="2012" name="Nature">
        <title>Algal genomes reveal evolutionary mosaicism and the fate of nucleomorphs.</title>
        <authorList>
            <consortium name="DOE Joint Genome Institute"/>
            <person name="Curtis B.A."/>
            <person name="Tanifuji G."/>
            <person name="Burki F."/>
            <person name="Gruber A."/>
            <person name="Irimia M."/>
            <person name="Maruyama S."/>
            <person name="Arias M.C."/>
            <person name="Ball S.G."/>
            <person name="Gile G.H."/>
            <person name="Hirakawa Y."/>
            <person name="Hopkins J.F."/>
            <person name="Kuo A."/>
            <person name="Rensing S.A."/>
            <person name="Schmutz J."/>
            <person name="Symeonidi A."/>
            <person name="Elias M."/>
            <person name="Eveleigh R.J."/>
            <person name="Herman E.K."/>
            <person name="Klute M.J."/>
            <person name="Nakayama T."/>
            <person name="Obornik M."/>
            <person name="Reyes-Prieto A."/>
            <person name="Armbrust E.V."/>
            <person name="Aves S.J."/>
            <person name="Beiko R.G."/>
            <person name="Coutinho P."/>
            <person name="Dacks J.B."/>
            <person name="Durnford D.G."/>
            <person name="Fast N.M."/>
            <person name="Green B.R."/>
            <person name="Grisdale C.J."/>
            <person name="Hempel F."/>
            <person name="Henrissat B."/>
            <person name="Hoppner M.P."/>
            <person name="Ishida K."/>
            <person name="Kim E."/>
            <person name="Koreny L."/>
            <person name="Kroth P.G."/>
            <person name="Liu Y."/>
            <person name="Malik S.B."/>
            <person name="Maier U.G."/>
            <person name="McRose D."/>
            <person name="Mock T."/>
            <person name="Neilson J.A."/>
            <person name="Onodera N.T."/>
            <person name="Poole A.M."/>
            <person name="Pritham E.J."/>
            <person name="Richards T.A."/>
            <person name="Rocap G."/>
            <person name="Roy S.W."/>
            <person name="Sarai C."/>
            <person name="Schaack S."/>
            <person name="Shirato S."/>
            <person name="Slamovits C.H."/>
            <person name="Spencer D.F."/>
            <person name="Suzuki S."/>
            <person name="Worden A.Z."/>
            <person name="Zauner S."/>
            <person name="Barry K."/>
            <person name="Bell C."/>
            <person name="Bharti A.K."/>
            <person name="Crow J.A."/>
            <person name="Grimwood J."/>
            <person name="Kramer R."/>
            <person name="Lindquist E."/>
            <person name="Lucas S."/>
            <person name="Salamov A."/>
            <person name="McFadden G.I."/>
            <person name="Lane C.E."/>
            <person name="Keeling P.J."/>
            <person name="Gray M.W."/>
            <person name="Grigoriev I.V."/>
            <person name="Archibald J.M."/>
        </authorList>
    </citation>
    <scope>NUCLEOTIDE SEQUENCE</scope>
    <source>
        <strain evidence="2 4">CCMP2712</strain>
    </source>
</reference>
<dbReference type="GeneID" id="17301806"/>
<accession>L1JAK7</accession>
<protein>
    <submittedName>
        <fullName evidence="2 3">Uncharacterized protein</fullName>
    </submittedName>
</protein>
<keyword evidence="4" id="KW-1185">Reference proteome</keyword>
<dbReference type="AlphaFoldDB" id="L1JAK7"/>
<evidence type="ECO:0000313" key="2">
    <source>
        <dbReference type="EMBL" id="EKX45327.1"/>
    </source>
</evidence>
<dbReference type="RefSeq" id="XP_005832307.1">
    <property type="nucleotide sequence ID" value="XM_005832250.1"/>
</dbReference>
<dbReference type="PaxDb" id="55529-EKX45327"/>
<proteinExistence type="predicted"/>
<feature type="non-terminal residue" evidence="2">
    <location>
        <position position="1"/>
    </location>
</feature>
<dbReference type="KEGG" id="gtt:GUITHDRAFT_152798"/>
<name>L1JAK7_GUITC</name>
<dbReference type="Proteomes" id="UP000011087">
    <property type="component" value="Unassembled WGS sequence"/>
</dbReference>
<dbReference type="EnsemblProtists" id="EKX45327">
    <property type="protein sequence ID" value="EKX45327"/>
    <property type="gene ID" value="GUITHDRAFT_152798"/>
</dbReference>
<gene>
    <name evidence="2" type="ORF">GUITHDRAFT_152798</name>
</gene>
<dbReference type="EMBL" id="JH993000">
    <property type="protein sequence ID" value="EKX45327.1"/>
    <property type="molecule type" value="Genomic_DNA"/>
</dbReference>
<dbReference type="HOGENOM" id="CLU_2783752_0_0_1"/>
<sequence>ISKLFQKLDILSGTGLQDTSGVYYNPFDDGAPGTEYIQNVSDLPQYTWTGGQPDDYGASDMITPETLTM</sequence>
<organism evidence="2">
    <name type="scientific">Guillardia theta (strain CCMP2712)</name>
    <name type="common">Cryptophyte</name>
    <dbReference type="NCBI Taxonomy" id="905079"/>
    <lineage>
        <taxon>Eukaryota</taxon>
        <taxon>Cryptophyceae</taxon>
        <taxon>Pyrenomonadales</taxon>
        <taxon>Geminigeraceae</taxon>
        <taxon>Guillardia</taxon>
    </lineage>
</organism>
<reference evidence="3" key="3">
    <citation type="submission" date="2016-03" db="UniProtKB">
        <authorList>
            <consortium name="EnsemblProtists"/>
        </authorList>
    </citation>
    <scope>IDENTIFICATION</scope>
</reference>
<evidence type="ECO:0000313" key="4">
    <source>
        <dbReference type="Proteomes" id="UP000011087"/>
    </source>
</evidence>